<keyword evidence="4 8" id="KW-0812">Transmembrane</keyword>
<evidence type="ECO:0000256" key="3">
    <source>
        <dbReference type="ARBA" id="ARBA00022679"/>
    </source>
</evidence>
<evidence type="ECO:0000256" key="5">
    <source>
        <dbReference type="ARBA" id="ARBA00022989"/>
    </source>
</evidence>
<evidence type="ECO:0000313" key="12">
    <source>
        <dbReference type="Proteomes" id="UP001327560"/>
    </source>
</evidence>
<dbReference type="EMBL" id="CP136892">
    <property type="protein sequence ID" value="WOL00578.1"/>
    <property type="molecule type" value="Genomic_DNA"/>
</dbReference>
<dbReference type="GO" id="GO:0006612">
    <property type="term" value="P:protein targeting to membrane"/>
    <property type="evidence" value="ECO:0007669"/>
    <property type="project" value="TreeGrafter"/>
</dbReference>
<keyword evidence="3 8" id="KW-0808">Transferase</keyword>
<feature type="region of interest" description="Disordered" evidence="9">
    <location>
        <begin position="125"/>
        <end position="144"/>
    </location>
</feature>
<dbReference type="Proteomes" id="UP001327560">
    <property type="component" value="Chromosome 3"/>
</dbReference>
<dbReference type="PANTHER" id="PTHR22883:SF265">
    <property type="entry name" value="PROTEIN S-ACYLTRANSFERASE 22-RELATED"/>
    <property type="match status" value="1"/>
</dbReference>
<protein>
    <recommendedName>
        <fullName evidence="8">S-acyltransferase</fullName>
        <ecNumber evidence="8">2.3.1.225</ecNumber>
    </recommendedName>
    <alternativeName>
        <fullName evidence="8">Palmitoyltransferase</fullName>
    </alternativeName>
</protein>
<name>A0AAQ3K4A6_9LILI</name>
<evidence type="ECO:0000256" key="8">
    <source>
        <dbReference type="RuleBase" id="RU079119"/>
    </source>
</evidence>
<evidence type="ECO:0000256" key="2">
    <source>
        <dbReference type="ARBA" id="ARBA00008574"/>
    </source>
</evidence>
<evidence type="ECO:0000256" key="9">
    <source>
        <dbReference type="SAM" id="MobiDB-lite"/>
    </source>
</evidence>
<evidence type="ECO:0000256" key="7">
    <source>
        <dbReference type="ARBA" id="ARBA00023315"/>
    </source>
</evidence>
<keyword evidence="5 8" id="KW-1133">Transmembrane helix</keyword>
<dbReference type="PROSITE" id="PS50216">
    <property type="entry name" value="DHHC"/>
    <property type="match status" value="1"/>
</dbReference>
<dbReference type="GO" id="GO:0005794">
    <property type="term" value="C:Golgi apparatus"/>
    <property type="evidence" value="ECO:0007669"/>
    <property type="project" value="TreeGrafter"/>
</dbReference>
<reference evidence="11 12" key="1">
    <citation type="submission" date="2023-10" db="EMBL/GenBank/DDBJ databases">
        <title>Chromosome-scale genome assembly provides insights into flower coloration mechanisms of Canna indica.</title>
        <authorList>
            <person name="Li C."/>
        </authorList>
    </citation>
    <scope>NUCLEOTIDE SEQUENCE [LARGE SCALE GENOMIC DNA]</scope>
    <source>
        <tissue evidence="11">Flower</tissue>
    </source>
</reference>
<dbReference type="PANTHER" id="PTHR22883">
    <property type="entry name" value="ZINC FINGER DHHC DOMAIN CONTAINING PROTEIN"/>
    <property type="match status" value="1"/>
</dbReference>
<dbReference type="Pfam" id="PF01529">
    <property type="entry name" value="DHHC"/>
    <property type="match status" value="1"/>
</dbReference>
<sequence length="623" mass="69749">MASVWCYGYIRFLCLKKRTEEHIFPYLEKMRKHGWQLPYHPLQVLAMAVFNALGFAFYVLFAPFVGKKLFQYVVMGLYTPLVICVFCFYVWCAATDPSDPGMFKSKQSSRKQIVPKQKYPTMELSSETKASKQPNSGVNSDASKSELHSRFGRGKLQGCNIPSMAVILDWLGWFPMDNWCCSHEQSFEQHKTDQEDMFYCSLCEVEVLKYSKHCRVCHKCVEGFDHHCRWINNCVGRKNYTRFFILMVSALLLLILQWSTGMLVLILCFLKRKEVSAEIISKLGSSLSLVPFVIVMASCSFLAMVATLPLTQLFLFHILLIKKGISTYDYVTALRERGQEQHDVGEQQSPQMSQVSSYTGLSSASSFNTFHHGAWCTPPRLFLEDQLDAVSPASGTSTDHMSKRMMAKEPFKTSSGAIKISPWKLAHLNPKEVSRAAAQARNKSKILQPIVRQEFPQWKNTVPADLPLEYCHAKISASSTDSNVSDLESDMSASLAPLQFEAVSAFRHSRQMASAQVVASPDSSLGSPDLQAFCTFTSGAEELQGPNPLPVLDSTVLPKRIYLSRSISDGYEASGGEDSDRIPSRILHRSSNWASIALGSEHGQRDDLNAASSASLKSYSRPV</sequence>
<keyword evidence="6 8" id="KW-0472">Membrane</keyword>
<dbReference type="AlphaFoldDB" id="A0AAQ3K4A6"/>
<dbReference type="GO" id="GO:0019706">
    <property type="term" value="F:protein-cysteine S-palmitoyltransferase activity"/>
    <property type="evidence" value="ECO:0007669"/>
    <property type="project" value="UniProtKB-EC"/>
</dbReference>
<gene>
    <name evidence="11" type="ORF">Cni_G09291</name>
</gene>
<comment type="similarity">
    <text evidence="2 8">Belongs to the DHHC palmitoyltransferase family.</text>
</comment>
<comment type="subcellular location">
    <subcellularLocation>
        <location evidence="1">Membrane</location>
        <topology evidence="1">Multi-pass membrane protein</topology>
    </subcellularLocation>
</comment>
<accession>A0AAQ3K4A6</accession>
<comment type="catalytic activity">
    <reaction evidence="8">
        <text>L-cysteinyl-[protein] + hexadecanoyl-CoA = S-hexadecanoyl-L-cysteinyl-[protein] + CoA</text>
        <dbReference type="Rhea" id="RHEA:36683"/>
        <dbReference type="Rhea" id="RHEA-COMP:10131"/>
        <dbReference type="Rhea" id="RHEA-COMP:11032"/>
        <dbReference type="ChEBI" id="CHEBI:29950"/>
        <dbReference type="ChEBI" id="CHEBI:57287"/>
        <dbReference type="ChEBI" id="CHEBI:57379"/>
        <dbReference type="ChEBI" id="CHEBI:74151"/>
        <dbReference type="EC" id="2.3.1.225"/>
    </reaction>
</comment>
<evidence type="ECO:0000256" key="4">
    <source>
        <dbReference type="ARBA" id="ARBA00022692"/>
    </source>
</evidence>
<feature type="transmembrane region" description="Helical" evidence="8">
    <location>
        <begin position="290"/>
        <end position="320"/>
    </location>
</feature>
<evidence type="ECO:0000259" key="10">
    <source>
        <dbReference type="Pfam" id="PF01529"/>
    </source>
</evidence>
<feature type="compositionally biased region" description="Polar residues" evidence="9">
    <location>
        <begin position="125"/>
        <end position="142"/>
    </location>
</feature>
<dbReference type="EC" id="2.3.1.225" evidence="8"/>
<feature type="transmembrane region" description="Helical" evidence="8">
    <location>
        <begin position="44"/>
        <end position="65"/>
    </location>
</feature>
<keyword evidence="7 8" id="KW-0012">Acyltransferase</keyword>
<keyword evidence="12" id="KW-1185">Reference proteome</keyword>
<dbReference type="GO" id="GO:0005783">
    <property type="term" value="C:endoplasmic reticulum"/>
    <property type="evidence" value="ECO:0007669"/>
    <property type="project" value="TreeGrafter"/>
</dbReference>
<dbReference type="InterPro" id="IPR001594">
    <property type="entry name" value="Palmitoyltrfase_DHHC"/>
</dbReference>
<organism evidence="11 12">
    <name type="scientific">Canna indica</name>
    <name type="common">Indian-shot</name>
    <dbReference type="NCBI Taxonomy" id="4628"/>
    <lineage>
        <taxon>Eukaryota</taxon>
        <taxon>Viridiplantae</taxon>
        <taxon>Streptophyta</taxon>
        <taxon>Embryophyta</taxon>
        <taxon>Tracheophyta</taxon>
        <taxon>Spermatophyta</taxon>
        <taxon>Magnoliopsida</taxon>
        <taxon>Liliopsida</taxon>
        <taxon>Zingiberales</taxon>
        <taxon>Cannaceae</taxon>
        <taxon>Canna</taxon>
    </lineage>
</organism>
<dbReference type="InterPro" id="IPR039859">
    <property type="entry name" value="PFA4/ZDH16/20/ERF2-like"/>
</dbReference>
<feature type="domain" description="Palmitoyltransferase DHHC" evidence="10">
    <location>
        <begin position="198"/>
        <end position="331"/>
    </location>
</feature>
<feature type="transmembrane region" description="Helical" evidence="8">
    <location>
        <begin position="243"/>
        <end position="270"/>
    </location>
</feature>
<comment type="domain">
    <text evidence="8">The DHHC domain is required for palmitoyltransferase activity.</text>
</comment>
<evidence type="ECO:0000256" key="6">
    <source>
        <dbReference type="ARBA" id="ARBA00023136"/>
    </source>
</evidence>
<evidence type="ECO:0000313" key="11">
    <source>
        <dbReference type="EMBL" id="WOL00578.1"/>
    </source>
</evidence>
<proteinExistence type="inferred from homology"/>
<evidence type="ECO:0000256" key="1">
    <source>
        <dbReference type="ARBA" id="ARBA00004141"/>
    </source>
</evidence>
<feature type="transmembrane region" description="Helical" evidence="8">
    <location>
        <begin position="72"/>
        <end position="91"/>
    </location>
</feature>
<dbReference type="GO" id="GO:0016020">
    <property type="term" value="C:membrane"/>
    <property type="evidence" value="ECO:0007669"/>
    <property type="project" value="UniProtKB-SubCell"/>
</dbReference>